<proteinExistence type="predicted"/>
<sequence length="149" mass="18519">MGKKTKKKFWAMPKTRKFKSFKKRQDNEYYLTEVRLNKEIKEFREMFNSLSYPLSVDEYDDMDSRRLKIKFLFSKQEKKVWNKSDNRRRIYLEQLSFFKHVYVKWKHITYPIYLERHYGVPHHTTFFVPWFLKKKDKKKFISVVANGLV</sequence>
<dbReference type="EMBL" id="CP017803">
    <property type="protein sequence ID" value="ATZ59834.1"/>
    <property type="molecule type" value="Genomic_DNA"/>
</dbReference>
<organism evidence="1 2">
    <name type="scientific">Methanobrevibacter smithii</name>
    <dbReference type="NCBI Taxonomy" id="2173"/>
    <lineage>
        <taxon>Archaea</taxon>
        <taxon>Methanobacteriati</taxon>
        <taxon>Methanobacteriota</taxon>
        <taxon>Methanomada group</taxon>
        <taxon>Methanobacteria</taxon>
        <taxon>Methanobacteriales</taxon>
        <taxon>Methanobacteriaceae</taxon>
        <taxon>Methanobrevibacter</taxon>
    </lineage>
</organism>
<reference evidence="1 2" key="1">
    <citation type="submission" date="2016-10" db="EMBL/GenBank/DDBJ databases">
        <authorList>
            <person name="Varghese N."/>
        </authorList>
    </citation>
    <scope>NUCLEOTIDE SEQUENCE [LARGE SCALE GENOMIC DNA]</scope>
    <source>
        <strain evidence="1 2">KB11</strain>
    </source>
</reference>
<name>A0A2H4U6X4_METSM</name>
<accession>A0A2H4U6X4</accession>
<evidence type="ECO:0000313" key="2">
    <source>
        <dbReference type="Proteomes" id="UP000232133"/>
    </source>
</evidence>
<dbReference type="RefSeq" id="WP_100815526.1">
    <property type="nucleotide sequence ID" value="NZ_CP017803.1"/>
</dbReference>
<dbReference type="AlphaFoldDB" id="A0A2H4U6X4"/>
<dbReference type="Proteomes" id="UP000232133">
    <property type="component" value="Chromosome"/>
</dbReference>
<protein>
    <submittedName>
        <fullName evidence="1">Uncharacterized protein</fullName>
    </submittedName>
</protein>
<evidence type="ECO:0000313" key="1">
    <source>
        <dbReference type="EMBL" id="ATZ59834.1"/>
    </source>
</evidence>
<gene>
    <name evidence="1" type="ORF">BK798_05070</name>
</gene>
<dbReference type="GeneID" id="35118726"/>